<dbReference type="InterPro" id="IPR027417">
    <property type="entry name" value="P-loop_NTPase"/>
</dbReference>
<gene>
    <name evidence="7" type="ORF">M569_12170</name>
</gene>
<organism evidence="7 8">
    <name type="scientific">Genlisea aurea</name>
    <dbReference type="NCBI Taxonomy" id="192259"/>
    <lineage>
        <taxon>Eukaryota</taxon>
        <taxon>Viridiplantae</taxon>
        <taxon>Streptophyta</taxon>
        <taxon>Embryophyta</taxon>
        <taxon>Tracheophyta</taxon>
        <taxon>Spermatophyta</taxon>
        <taxon>Magnoliopsida</taxon>
        <taxon>eudicotyledons</taxon>
        <taxon>Gunneridae</taxon>
        <taxon>Pentapetalae</taxon>
        <taxon>asterids</taxon>
        <taxon>lamiids</taxon>
        <taxon>Lamiales</taxon>
        <taxon>Lentibulariaceae</taxon>
        <taxon>Genlisea</taxon>
    </lineage>
</organism>
<dbReference type="CDD" id="cd23767">
    <property type="entry name" value="IQCD"/>
    <property type="match status" value="1"/>
</dbReference>
<name>S8DS32_9LAMI</name>
<dbReference type="SMART" id="SM00015">
    <property type="entry name" value="IQ"/>
    <property type="match status" value="2"/>
</dbReference>
<evidence type="ECO:0000256" key="2">
    <source>
        <dbReference type="ARBA" id="ARBA00024341"/>
    </source>
</evidence>
<dbReference type="EMBL" id="AUSU01006016">
    <property type="protein sequence ID" value="EPS62622.1"/>
    <property type="molecule type" value="Genomic_DNA"/>
</dbReference>
<dbReference type="Pfam" id="PF13178">
    <property type="entry name" value="DUF4005"/>
    <property type="match status" value="1"/>
</dbReference>
<feature type="compositionally biased region" description="Low complexity" evidence="5">
    <location>
        <begin position="293"/>
        <end position="307"/>
    </location>
</feature>
<feature type="compositionally biased region" description="Polar residues" evidence="5">
    <location>
        <begin position="370"/>
        <end position="390"/>
    </location>
</feature>
<dbReference type="PANTHER" id="PTHR32295">
    <property type="entry name" value="IQ-DOMAIN 5-RELATED"/>
    <property type="match status" value="1"/>
</dbReference>
<reference evidence="7 8" key="1">
    <citation type="journal article" date="2013" name="BMC Genomics">
        <title>The miniature genome of a carnivorous plant Genlisea aurea contains a low number of genes and short non-coding sequences.</title>
        <authorList>
            <person name="Leushkin E.V."/>
            <person name="Sutormin R.A."/>
            <person name="Nabieva E.R."/>
            <person name="Penin A.A."/>
            <person name="Kondrashov A.S."/>
            <person name="Logacheva M.D."/>
        </authorList>
    </citation>
    <scope>NUCLEOTIDE SEQUENCE [LARGE SCALE GENOMIC DNA]</scope>
</reference>
<evidence type="ECO:0000259" key="6">
    <source>
        <dbReference type="Pfam" id="PF13178"/>
    </source>
</evidence>
<evidence type="ECO:0000313" key="8">
    <source>
        <dbReference type="Proteomes" id="UP000015453"/>
    </source>
</evidence>
<comment type="similarity">
    <text evidence="2">Belongs to the IQD family.</text>
</comment>
<evidence type="ECO:0000256" key="3">
    <source>
        <dbReference type="ARBA" id="ARBA00024378"/>
    </source>
</evidence>
<feature type="region of interest" description="Disordered" evidence="5">
    <location>
        <begin position="261"/>
        <end position="319"/>
    </location>
</feature>
<dbReference type="PROSITE" id="PS50096">
    <property type="entry name" value="IQ"/>
    <property type="match status" value="2"/>
</dbReference>
<feature type="region of interest" description="Disordered" evidence="5">
    <location>
        <begin position="343"/>
        <end position="390"/>
    </location>
</feature>
<protein>
    <recommendedName>
        <fullName evidence="6">DUF4005 domain-containing protein</fullName>
    </recommendedName>
</protein>
<dbReference type="SUPFAM" id="SSF52540">
    <property type="entry name" value="P-loop containing nucleoside triphosphate hydrolases"/>
    <property type="match status" value="1"/>
</dbReference>
<evidence type="ECO:0000256" key="1">
    <source>
        <dbReference type="ARBA" id="ARBA00022860"/>
    </source>
</evidence>
<sequence>MGKASRWFRALLGSSRKSPADSSIPPAKKRGSSSSKWLLPKLTGGDSTSRFRNDDPLSSPYIEGLDANKHAIAVAAATAAVAEAALAAAHAAAEVVRLTSGGGNGSGRSVAAYISSERGRVSAAIKIQSAFRAYLARRALRALKALVKLQALVRGHIVRKQSADVLRRMQAMVRIQARASAHRSETSSSSSSFTFPISVSNYFLLLQILFCNSQHHPSIHPQGGAVILPRKMKSVPKLRSSSDQWIPDDRTTDKILEIDTWKPRQPSSSRTLPRFTPPATVSRQHSARPRNPTTTSISSEEVSSVITPNSGSFPIIEGGDPWNTMAEISPPKALQQHSAAIAWPRPPSPARSQCSRNSLMGDYLSHPSYMANTESSRAKVRSQSVPKQRL</sequence>
<dbReference type="PANTHER" id="PTHR32295:SF174">
    <property type="entry name" value="PROTEIN IQ-DOMAIN 24"/>
    <property type="match status" value="1"/>
</dbReference>
<dbReference type="Proteomes" id="UP000015453">
    <property type="component" value="Unassembled WGS sequence"/>
</dbReference>
<dbReference type="InterPro" id="IPR000048">
    <property type="entry name" value="IQ_motif_EF-hand-BS"/>
</dbReference>
<dbReference type="Pfam" id="PF00612">
    <property type="entry name" value="IQ"/>
    <property type="match status" value="2"/>
</dbReference>
<comment type="function">
    <text evidence="4">May be involved in cooperative interactions with calmodulins or calmodulin-like proteins. Recruits calmodulin proteins to microtubules, thus being a potential scaffold in cellular signaling and trafficking. May associate with nucleic acids and regulate gene expression at the transcriptional or post-transcriptional level.</text>
</comment>
<dbReference type="GO" id="GO:0005516">
    <property type="term" value="F:calmodulin binding"/>
    <property type="evidence" value="ECO:0007669"/>
    <property type="project" value="UniProtKB-KW"/>
</dbReference>
<evidence type="ECO:0000256" key="5">
    <source>
        <dbReference type="SAM" id="MobiDB-lite"/>
    </source>
</evidence>
<evidence type="ECO:0000256" key="4">
    <source>
        <dbReference type="ARBA" id="ARBA00045534"/>
    </source>
</evidence>
<dbReference type="AlphaFoldDB" id="S8DS32"/>
<feature type="region of interest" description="Disordered" evidence="5">
    <location>
        <begin position="1"/>
        <end position="53"/>
    </location>
</feature>
<dbReference type="Gene3D" id="1.20.5.190">
    <property type="match status" value="1"/>
</dbReference>
<feature type="non-terminal residue" evidence="7">
    <location>
        <position position="390"/>
    </location>
</feature>
<keyword evidence="8" id="KW-1185">Reference proteome</keyword>
<dbReference type="OrthoDB" id="1686972at2759"/>
<keyword evidence="1" id="KW-0112">Calmodulin-binding</keyword>
<feature type="domain" description="DUF4005" evidence="6">
    <location>
        <begin position="348"/>
        <end position="389"/>
    </location>
</feature>
<comment type="caution">
    <text evidence="7">The sequence shown here is derived from an EMBL/GenBank/DDBJ whole genome shotgun (WGS) entry which is preliminary data.</text>
</comment>
<accession>S8DS32</accession>
<proteinExistence type="inferred from homology"/>
<comment type="subunit">
    <text evidence="3">Binds to multiple calmodulin (CaM) in the presence of Ca(2+) and CaM-like proteins.</text>
</comment>
<evidence type="ECO:0000313" key="7">
    <source>
        <dbReference type="EMBL" id="EPS62622.1"/>
    </source>
</evidence>
<dbReference type="InterPro" id="IPR025064">
    <property type="entry name" value="DUF4005"/>
</dbReference>